<feature type="region of interest" description="Disordered" evidence="1">
    <location>
        <begin position="658"/>
        <end position="687"/>
    </location>
</feature>
<sequence length="721" mass="78217">MRYIVETQGLPPPDLLQNASKFNSFFVRDPYQCELRLKTQEEYALETGQQAKEARKYFFTSLSQICEVSGLPGPEDPDREFEQEDRQQFANLLAMMLKLRPHERVVPDAALVHPFITMSHLQTFPFSKRFHESINLMQVCHEASRRQQQQKQEQQQHQQLLLHAKGNGDNNGIQYLSTSSLNDLPSHRFPRSALTSPSAATVNTGSNPTLFAHDALTAPIPQSSAVHPTGTAVAYYAAAAVAAAALAKPNGVGQNDSCYFRQNRVPVLIPDSHVSTAFLDRTNPTHRATATYSTSTDYSDYPAAAAAAAVLMAQQKSRTGGVRTRQANSALMHQMSAVPRSSLSLYDLVTAGGSALSLLNAAVSAAAAPAPSSTSLSGISSVRTNPFPGHFHSASSSYDGLHKLGQPLQAKYSKPESGSRLSTEAEHAALMLSSYLGREQPMSVRSGDSVIAVSGTAGDSELCDSLHAFVQQQQHHQQRHLCRNSTVQPQSGLPIRQQSRHLHQQSQTLLLASDLSVASDDHEKSKELSSVSGQSNTFSQSVYLAQQAYHQAYPKHICTIQSQTQAVRRSLSHSERQQFVRPIPCSQLVDAVPQPSPNVMVSSKPVSGIGVTNSALDVMPINLVTGDGIHVCSSGPSLGPVVGSSGDSVPNSCAQPAWCSQSAQRGPDNERREEHDDRNPHDLTNSHTSVIDRSLLPVCGNVSFSQSKCSGVYVRTMMYSF</sequence>
<keyword evidence="3" id="KW-1185">Reference proteome</keyword>
<protein>
    <submittedName>
        <fullName evidence="4">Protein kinase domain-containing protein</fullName>
    </submittedName>
</protein>
<evidence type="ECO:0000313" key="2">
    <source>
        <dbReference type="EMBL" id="VDP90134.1"/>
    </source>
</evidence>
<name>A0A183B0X7_9TREM</name>
<reference evidence="2 3" key="2">
    <citation type="submission" date="2018-11" db="EMBL/GenBank/DDBJ databases">
        <authorList>
            <consortium name="Pathogen Informatics"/>
        </authorList>
    </citation>
    <scope>NUCLEOTIDE SEQUENCE [LARGE SCALE GENOMIC DNA]</scope>
    <source>
        <strain evidence="2 3">Egypt</strain>
    </source>
</reference>
<dbReference type="AlphaFoldDB" id="A0A183B0X7"/>
<evidence type="ECO:0000313" key="3">
    <source>
        <dbReference type="Proteomes" id="UP000272942"/>
    </source>
</evidence>
<dbReference type="OrthoDB" id="10030361at2759"/>
<dbReference type="EMBL" id="UZAN01053767">
    <property type="protein sequence ID" value="VDP90134.1"/>
    <property type="molecule type" value="Genomic_DNA"/>
</dbReference>
<dbReference type="WBParaSite" id="ECPE_0001290001-mRNA-1">
    <property type="protein sequence ID" value="ECPE_0001290001-mRNA-1"/>
    <property type="gene ID" value="ECPE_0001290001"/>
</dbReference>
<organism evidence="4">
    <name type="scientific">Echinostoma caproni</name>
    <dbReference type="NCBI Taxonomy" id="27848"/>
    <lineage>
        <taxon>Eukaryota</taxon>
        <taxon>Metazoa</taxon>
        <taxon>Spiralia</taxon>
        <taxon>Lophotrochozoa</taxon>
        <taxon>Platyhelminthes</taxon>
        <taxon>Trematoda</taxon>
        <taxon>Digenea</taxon>
        <taxon>Plagiorchiida</taxon>
        <taxon>Echinostomata</taxon>
        <taxon>Echinostomatoidea</taxon>
        <taxon>Echinostomatidae</taxon>
        <taxon>Echinostoma</taxon>
    </lineage>
</organism>
<dbReference type="Gene3D" id="1.10.510.10">
    <property type="entry name" value="Transferase(Phosphotransferase) domain 1"/>
    <property type="match status" value="1"/>
</dbReference>
<gene>
    <name evidence="2" type="ORF">ECPE_LOCUS12862</name>
</gene>
<dbReference type="Proteomes" id="UP000272942">
    <property type="component" value="Unassembled WGS sequence"/>
</dbReference>
<evidence type="ECO:0000313" key="4">
    <source>
        <dbReference type="WBParaSite" id="ECPE_0001290001-mRNA-1"/>
    </source>
</evidence>
<evidence type="ECO:0000256" key="1">
    <source>
        <dbReference type="SAM" id="MobiDB-lite"/>
    </source>
</evidence>
<feature type="compositionally biased region" description="Basic and acidic residues" evidence="1">
    <location>
        <begin position="667"/>
        <end position="681"/>
    </location>
</feature>
<accession>A0A183B0X7</accession>
<proteinExistence type="predicted"/>
<reference evidence="4" key="1">
    <citation type="submission" date="2016-06" db="UniProtKB">
        <authorList>
            <consortium name="WormBaseParasite"/>
        </authorList>
    </citation>
    <scope>IDENTIFICATION</scope>
</reference>